<evidence type="ECO:0000313" key="2">
    <source>
        <dbReference type="Proteomes" id="UP001497700"/>
    </source>
</evidence>
<dbReference type="Proteomes" id="UP001497700">
    <property type="component" value="Unassembled WGS sequence"/>
</dbReference>
<comment type="caution">
    <text evidence="1">The sequence shown here is derived from an EMBL/GenBank/DDBJ whole genome shotgun (WGS) entry which is preliminary data.</text>
</comment>
<organism evidence="1 2">
    <name type="scientific">Hypoxylon rubiginosum</name>
    <dbReference type="NCBI Taxonomy" id="110542"/>
    <lineage>
        <taxon>Eukaryota</taxon>
        <taxon>Fungi</taxon>
        <taxon>Dikarya</taxon>
        <taxon>Ascomycota</taxon>
        <taxon>Pezizomycotina</taxon>
        <taxon>Sordariomycetes</taxon>
        <taxon>Xylariomycetidae</taxon>
        <taxon>Xylariales</taxon>
        <taxon>Hypoxylaceae</taxon>
        <taxon>Hypoxylon</taxon>
    </lineage>
</organism>
<dbReference type="EMBL" id="MU393465">
    <property type="protein sequence ID" value="KAI4865935.1"/>
    <property type="molecule type" value="Genomic_DNA"/>
</dbReference>
<sequence>MSDHLDSSGHEDLFASPSKKPISKELPERPKTPSNPPPTNRYDDSEDAREANLRRELEGVRNINELIEGVVGTLERAKGNMHTVSNTVQTASTLLNTWTRILSQTEHNQRLILNPTWKGASQDLADVEAEAQQKQREAERRAAEEERRRTETRRRQEEEQRRRETATTARSSSSTTTGTRGGTTRGTTRGTRSSTRGRATAGRSVYSSTSRPASAADTSSTSTPGGRGTSGIGRGFLRGKSRGPRGY</sequence>
<gene>
    <name evidence="1" type="ORF">F4820DRAFT_275108</name>
</gene>
<accession>A0ACB9Z448</accession>
<reference evidence="1 2" key="1">
    <citation type="journal article" date="2022" name="New Phytol.">
        <title>Ecological generalism drives hyperdiversity of secondary metabolite gene clusters in xylarialean endophytes.</title>
        <authorList>
            <person name="Franco M.E.E."/>
            <person name="Wisecaver J.H."/>
            <person name="Arnold A.E."/>
            <person name="Ju Y.M."/>
            <person name="Slot J.C."/>
            <person name="Ahrendt S."/>
            <person name="Moore L.P."/>
            <person name="Eastman K.E."/>
            <person name="Scott K."/>
            <person name="Konkel Z."/>
            <person name="Mondo S.J."/>
            <person name="Kuo A."/>
            <person name="Hayes R.D."/>
            <person name="Haridas S."/>
            <person name="Andreopoulos B."/>
            <person name="Riley R."/>
            <person name="LaButti K."/>
            <person name="Pangilinan J."/>
            <person name="Lipzen A."/>
            <person name="Amirebrahimi M."/>
            <person name="Yan J."/>
            <person name="Adam C."/>
            <person name="Keymanesh K."/>
            <person name="Ng V."/>
            <person name="Louie K."/>
            <person name="Northen T."/>
            <person name="Drula E."/>
            <person name="Henrissat B."/>
            <person name="Hsieh H.M."/>
            <person name="Youens-Clark K."/>
            <person name="Lutzoni F."/>
            <person name="Miadlikowska J."/>
            <person name="Eastwood D.C."/>
            <person name="Hamelin R.C."/>
            <person name="Grigoriev I.V."/>
            <person name="U'Ren J.M."/>
        </authorList>
    </citation>
    <scope>NUCLEOTIDE SEQUENCE [LARGE SCALE GENOMIC DNA]</scope>
    <source>
        <strain evidence="1 2">CBS 119005</strain>
    </source>
</reference>
<evidence type="ECO:0000313" key="1">
    <source>
        <dbReference type="EMBL" id="KAI4865935.1"/>
    </source>
</evidence>
<keyword evidence="2" id="KW-1185">Reference proteome</keyword>
<proteinExistence type="predicted"/>
<name>A0ACB9Z448_9PEZI</name>
<protein>
    <submittedName>
        <fullName evidence="1">Uncharacterized protein</fullName>
    </submittedName>
</protein>